<name>A0A5C5XV46_9BACT</name>
<organism evidence="2 3">
    <name type="scientific">Posidoniimonas polymericola</name>
    <dbReference type="NCBI Taxonomy" id="2528002"/>
    <lineage>
        <taxon>Bacteria</taxon>
        <taxon>Pseudomonadati</taxon>
        <taxon>Planctomycetota</taxon>
        <taxon>Planctomycetia</taxon>
        <taxon>Pirellulales</taxon>
        <taxon>Lacipirellulaceae</taxon>
        <taxon>Posidoniimonas</taxon>
    </lineage>
</organism>
<reference evidence="2 3" key="1">
    <citation type="submission" date="2019-02" db="EMBL/GenBank/DDBJ databases">
        <title>Deep-cultivation of Planctomycetes and their phenomic and genomic characterization uncovers novel biology.</title>
        <authorList>
            <person name="Wiegand S."/>
            <person name="Jogler M."/>
            <person name="Boedeker C."/>
            <person name="Pinto D."/>
            <person name="Vollmers J."/>
            <person name="Rivas-Marin E."/>
            <person name="Kohn T."/>
            <person name="Peeters S.H."/>
            <person name="Heuer A."/>
            <person name="Rast P."/>
            <person name="Oberbeckmann S."/>
            <person name="Bunk B."/>
            <person name="Jeske O."/>
            <person name="Meyerdierks A."/>
            <person name="Storesund J.E."/>
            <person name="Kallscheuer N."/>
            <person name="Luecker S."/>
            <person name="Lage O.M."/>
            <person name="Pohl T."/>
            <person name="Merkel B.J."/>
            <person name="Hornburger P."/>
            <person name="Mueller R.-W."/>
            <person name="Bruemmer F."/>
            <person name="Labrenz M."/>
            <person name="Spormann A.M."/>
            <person name="Op Den Camp H."/>
            <person name="Overmann J."/>
            <person name="Amann R."/>
            <person name="Jetten M.S.M."/>
            <person name="Mascher T."/>
            <person name="Medema M.H."/>
            <person name="Devos D.P."/>
            <person name="Kaster A.-K."/>
            <person name="Ovreas L."/>
            <person name="Rohde M."/>
            <person name="Galperin M.Y."/>
            <person name="Jogler C."/>
        </authorList>
    </citation>
    <scope>NUCLEOTIDE SEQUENCE [LARGE SCALE GENOMIC DNA]</scope>
    <source>
        <strain evidence="2 3">Pla123a</strain>
    </source>
</reference>
<sequence>MKKHQAAAHQNGALPNRHTRGGAARLRAKRINRAAFFCALLKPHDHYYSV</sequence>
<gene>
    <name evidence="2" type="ORF">Pla123a_45020</name>
</gene>
<dbReference type="Proteomes" id="UP000318478">
    <property type="component" value="Unassembled WGS sequence"/>
</dbReference>
<protein>
    <submittedName>
        <fullName evidence="2">Uncharacterized protein</fullName>
    </submittedName>
</protein>
<feature type="region of interest" description="Disordered" evidence="1">
    <location>
        <begin position="1"/>
        <end position="25"/>
    </location>
</feature>
<keyword evidence="3" id="KW-1185">Reference proteome</keyword>
<evidence type="ECO:0000313" key="2">
    <source>
        <dbReference type="EMBL" id="TWT66804.1"/>
    </source>
</evidence>
<evidence type="ECO:0000313" key="3">
    <source>
        <dbReference type="Proteomes" id="UP000318478"/>
    </source>
</evidence>
<accession>A0A5C5XV46</accession>
<comment type="caution">
    <text evidence="2">The sequence shown here is derived from an EMBL/GenBank/DDBJ whole genome shotgun (WGS) entry which is preliminary data.</text>
</comment>
<proteinExistence type="predicted"/>
<evidence type="ECO:0000256" key="1">
    <source>
        <dbReference type="SAM" id="MobiDB-lite"/>
    </source>
</evidence>
<dbReference type="AlphaFoldDB" id="A0A5C5XV46"/>
<dbReference type="EMBL" id="SJPO01000014">
    <property type="protein sequence ID" value="TWT66804.1"/>
    <property type="molecule type" value="Genomic_DNA"/>
</dbReference>